<keyword evidence="3" id="KW-1185">Reference proteome</keyword>
<protein>
    <submittedName>
        <fullName evidence="2">Uncharacterized protein</fullName>
    </submittedName>
</protein>
<dbReference type="Proteomes" id="UP000007797">
    <property type="component" value="Unassembled WGS sequence"/>
</dbReference>
<gene>
    <name evidence="2" type="ORF">DFA_10667</name>
</gene>
<sequence>MYEFIIYICYSVEDVTSTVQYTSSSSSTSSIIIIIRFDLEQQTMKMVLNHWDLFGCSNQQFLPTLTLTHSELFIETKRERETAVDSKFKDTNIYIYVTLNSTIITITITVIPRSTNMEIDRLI</sequence>
<evidence type="ECO:0000313" key="2">
    <source>
        <dbReference type="EMBL" id="EGG14794.1"/>
    </source>
</evidence>
<keyword evidence="1" id="KW-0812">Transmembrane</keyword>
<keyword evidence="1" id="KW-0472">Membrane</keyword>
<organism evidence="2 3">
    <name type="scientific">Cavenderia fasciculata</name>
    <name type="common">Slime mold</name>
    <name type="synonym">Dictyostelium fasciculatum</name>
    <dbReference type="NCBI Taxonomy" id="261658"/>
    <lineage>
        <taxon>Eukaryota</taxon>
        <taxon>Amoebozoa</taxon>
        <taxon>Evosea</taxon>
        <taxon>Eumycetozoa</taxon>
        <taxon>Dictyostelia</taxon>
        <taxon>Acytosteliales</taxon>
        <taxon>Cavenderiaceae</taxon>
        <taxon>Cavenderia</taxon>
    </lineage>
</organism>
<accession>F4QB22</accession>
<dbReference type="EMBL" id="GL883027">
    <property type="protein sequence ID" value="EGG14794.1"/>
    <property type="molecule type" value="Genomic_DNA"/>
</dbReference>
<dbReference type="GeneID" id="14866808"/>
<proteinExistence type="predicted"/>
<dbReference type="KEGG" id="dfa:DFA_10667"/>
<feature type="transmembrane region" description="Helical" evidence="1">
    <location>
        <begin position="93"/>
        <end position="111"/>
    </location>
</feature>
<dbReference type="AlphaFoldDB" id="F4QB22"/>
<evidence type="ECO:0000256" key="1">
    <source>
        <dbReference type="SAM" id="Phobius"/>
    </source>
</evidence>
<dbReference type="RefSeq" id="XP_004351310.1">
    <property type="nucleotide sequence ID" value="XM_004351258.1"/>
</dbReference>
<reference evidence="3" key="1">
    <citation type="journal article" date="2011" name="Genome Res.">
        <title>Phylogeny-wide analysis of social amoeba genomes highlights ancient origins for complex intercellular communication.</title>
        <authorList>
            <person name="Heidel A.J."/>
            <person name="Lawal H.M."/>
            <person name="Felder M."/>
            <person name="Schilde C."/>
            <person name="Helps N.R."/>
            <person name="Tunggal B."/>
            <person name="Rivero F."/>
            <person name="John U."/>
            <person name="Schleicher M."/>
            <person name="Eichinger L."/>
            <person name="Platzer M."/>
            <person name="Noegel A.A."/>
            <person name="Schaap P."/>
            <person name="Gloeckner G."/>
        </authorList>
    </citation>
    <scope>NUCLEOTIDE SEQUENCE [LARGE SCALE GENOMIC DNA]</scope>
    <source>
        <strain evidence="3">SH3</strain>
    </source>
</reference>
<name>F4QB22_CACFS</name>
<evidence type="ECO:0000313" key="3">
    <source>
        <dbReference type="Proteomes" id="UP000007797"/>
    </source>
</evidence>
<keyword evidence="1" id="KW-1133">Transmembrane helix</keyword>